<accession>A0ABX0SGC9</accession>
<protein>
    <recommendedName>
        <fullName evidence="3">MerR family transcriptional regulator</fullName>
    </recommendedName>
</protein>
<dbReference type="EMBL" id="JAAMOZ010000001">
    <property type="protein sequence ID" value="NIH56265.1"/>
    <property type="molecule type" value="Genomic_DNA"/>
</dbReference>
<organism evidence="1 2">
    <name type="scientific">Brooklawnia cerclae</name>
    <dbReference type="NCBI Taxonomy" id="349934"/>
    <lineage>
        <taxon>Bacteria</taxon>
        <taxon>Bacillati</taxon>
        <taxon>Actinomycetota</taxon>
        <taxon>Actinomycetes</taxon>
        <taxon>Propionibacteriales</taxon>
        <taxon>Propionibacteriaceae</taxon>
        <taxon>Brooklawnia</taxon>
    </lineage>
</organism>
<evidence type="ECO:0000313" key="2">
    <source>
        <dbReference type="Proteomes" id="UP000749311"/>
    </source>
</evidence>
<reference evidence="1 2" key="1">
    <citation type="submission" date="2020-02" db="EMBL/GenBank/DDBJ databases">
        <title>Sequencing the genomes of 1000 actinobacteria strains.</title>
        <authorList>
            <person name="Klenk H.-P."/>
        </authorList>
    </citation>
    <scope>NUCLEOTIDE SEQUENCE [LARGE SCALE GENOMIC DNA]</scope>
    <source>
        <strain evidence="1 2">DSM 19609</strain>
    </source>
</reference>
<gene>
    <name evidence="1" type="ORF">FB473_000910</name>
</gene>
<dbReference type="RefSeq" id="WP_167165243.1">
    <property type="nucleotide sequence ID" value="NZ_BAAAOO010000002.1"/>
</dbReference>
<sequence>MKKFSGATRLDRWGCPLCDRVGAALDARAAAIEHGLDEHPATYPAVMTTAQRLAWLPMLAAEVRATSGHPNPTDRSAPGGYQDGSGRVPADLAALCALEPGDTPRVAYGDPAEVLFRCSRIVWEALDSGLKASHPQPLVTPTVESESAWLAGVWSDAQAVLDLVDIERIESDVAEVCMTLARATRMRPTPSVPCLVDGCQGSVPALGETPEGWLWADVCVNNHPVDRHAIARRWADLRLVTLTEASGLVGVPVRTLRYWSTVGVLTAESRRGNAALFELGMVRRAASRIRRRRTA</sequence>
<evidence type="ECO:0008006" key="3">
    <source>
        <dbReference type="Google" id="ProtNLM"/>
    </source>
</evidence>
<name>A0ABX0SGC9_9ACTN</name>
<evidence type="ECO:0000313" key="1">
    <source>
        <dbReference type="EMBL" id="NIH56265.1"/>
    </source>
</evidence>
<keyword evidence="2" id="KW-1185">Reference proteome</keyword>
<dbReference type="InterPro" id="IPR009061">
    <property type="entry name" value="DNA-bd_dom_put_sf"/>
</dbReference>
<dbReference type="Gene3D" id="1.10.1660.10">
    <property type="match status" value="1"/>
</dbReference>
<proteinExistence type="predicted"/>
<dbReference type="Proteomes" id="UP000749311">
    <property type="component" value="Unassembled WGS sequence"/>
</dbReference>
<comment type="caution">
    <text evidence="1">The sequence shown here is derived from an EMBL/GenBank/DDBJ whole genome shotgun (WGS) entry which is preliminary data.</text>
</comment>
<dbReference type="SUPFAM" id="SSF46955">
    <property type="entry name" value="Putative DNA-binding domain"/>
    <property type="match status" value="1"/>
</dbReference>